<feature type="compositionally biased region" description="Basic and acidic residues" evidence="1">
    <location>
        <begin position="1046"/>
        <end position="1057"/>
    </location>
</feature>
<feature type="compositionally biased region" description="Polar residues" evidence="1">
    <location>
        <begin position="498"/>
        <end position="509"/>
    </location>
</feature>
<dbReference type="Proteomes" id="UP000701853">
    <property type="component" value="Chromosome 11"/>
</dbReference>
<reference evidence="2 3" key="1">
    <citation type="journal article" date="2021" name="bioRxiv">
        <title>The Gossypium anomalum genome as a resource for cotton improvement and evolutionary analysis of hybrid incompatibility.</title>
        <authorList>
            <person name="Grover C.E."/>
            <person name="Yuan D."/>
            <person name="Arick M.A."/>
            <person name="Miller E.R."/>
            <person name="Hu G."/>
            <person name="Peterson D.G."/>
            <person name="Wendel J.F."/>
            <person name="Udall J.A."/>
        </authorList>
    </citation>
    <scope>NUCLEOTIDE SEQUENCE [LARGE SCALE GENOMIC DNA]</scope>
    <source>
        <strain evidence="2">JFW-Udall</strain>
        <tissue evidence="2">Leaf</tissue>
    </source>
</reference>
<evidence type="ECO:0000313" key="3">
    <source>
        <dbReference type="Proteomes" id="UP000701853"/>
    </source>
</evidence>
<comment type="caution">
    <text evidence="2">The sequence shown here is derived from an EMBL/GenBank/DDBJ whole genome shotgun (WGS) entry which is preliminary data.</text>
</comment>
<dbReference type="OrthoDB" id="1000544at2759"/>
<feature type="compositionally biased region" description="Basic and acidic residues" evidence="1">
    <location>
        <begin position="510"/>
        <end position="531"/>
    </location>
</feature>
<name>A0A8J5YFU9_9ROSI</name>
<feature type="compositionally biased region" description="Basic residues" evidence="1">
    <location>
        <begin position="1"/>
        <end position="12"/>
    </location>
</feature>
<feature type="compositionally biased region" description="Basic and acidic residues" evidence="1">
    <location>
        <begin position="275"/>
        <end position="429"/>
    </location>
</feature>
<feature type="compositionally biased region" description="Basic and acidic residues" evidence="1">
    <location>
        <begin position="1215"/>
        <end position="1262"/>
    </location>
</feature>
<evidence type="ECO:0000256" key="1">
    <source>
        <dbReference type="SAM" id="MobiDB-lite"/>
    </source>
</evidence>
<feature type="region of interest" description="Disordered" evidence="1">
    <location>
        <begin position="1974"/>
        <end position="2075"/>
    </location>
</feature>
<feature type="region of interest" description="Disordered" evidence="1">
    <location>
        <begin position="1046"/>
        <end position="1084"/>
    </location>
</feature>
<dbReference type="EMBL" id="JAHUZN010000011">
    <property type="protein sequence ID" value="KAG8476725.1"/>
    <property type="molecule type" value="Genomic_DNA"/>
</dbReference>
<gene>
    <name evidence="2" type="ORF">CXB51_030064</name>
</gene>
<accession>A0A8J5YFU9</accession>
<feature type="compositionally biased region" description="Basic and acidic residues" evidence="1">
    <location>
        <begin position="473"/>
        <end position="496"/>
    </location>
</feature>
<feature type="compositionally biased region" description="Basic and acidic residues" evidence="1">
    <location>
        <begin position="1300"/>
        <end position="1381"/>
    </location>
</feature>
<protein>
    <submittedName>
        <fullName evidence="2">Uncharacterized protein</fullName>
    </submittedName>
</protein>
<feature type="compositionally biased region" description="Basic and acidic residues" evidence="1">
    <location>
        <begin position="13"/>
        <end position="63"/>
    </location>
</feature>
<organism evidence="2 3">
    <name type="scientific">Gossypium anomalum</name>
    <dbReference type="NCBI Taxonomy" id="47600"/>
    <lineage>
        <taxon>Eukaryota</taxon>
        <taxon>Viridiplantae</taxon>
        <taxon>Streptophyta</taxon>
        <taxon>Embryophyta</taxon>
        <taxon>Tracheophyta</taxon>
        <taxon>Spermatophyta</taxon>
        <taxon>Magnoliopsida</taxon>
        <taxon>eudicotyledons</taxon>
        <taxon>Gunneridae</taxon>
        <taxon>Pentapetalae</taxon>
        <taxon>rosids</taxon>
        <taxon>malvids</taxon>
        <taxon>Malvales</taxon>
        <taxon>Malvaceae</taxon>
        <taxon>Malvoideae</taxon>
        <taxon>Gossypium</taxon>
    </lineage>
</organism>
<feature type="compositionally biased region" description="Basic and acidic residues" evidence="1">
    <location>
        <begin position="1675"/>
        <end position="1695"/>
    </location>
</feature>
<keyword evidence="3" id="KW-1185">Reference proteome</keyword>
<dbReference type="PANTHER" id="PTHR34837:SF1">
    <property type="entry name" value="LOW PROTEIN: ZINC FINGER CCCH DOMAIN PROTEIN"/>
    <property type="match status" value="1"/>
</dbReference>
<feature type="compositionally biased region" description="Basic and acidic residues" evidence="1">
    <location>
        <begin position="226"/>
        <end position="267"/>
    </location>
</feature>
<feature type="compositionally biased region" description="Basic and acidic residues" evidence="1">
    <location>
        <begin position="1709"/>
        <end position="1735"/>
    </location>
</feature>
<feature type="compositionally biased region" description="Basic and acidic residues" evidence="1">
    <location>
        <begin position="2044"/>
        <end position="2058"/>
    </location>
</feature>
<feature type="compositionally biased region" description="Basic and acidic residues" evidence="1">
    <location>
        <begin position="1491"/>
        <end position="1617"/>
    </location>
</feature>
<sequence length="2388" mass="270473">MPRSSRHKSSKHSSRDARDYSDSEKDSGLKEKEKKSKEESSGRFSKEPGSGEKRKLDSKDTKELWISGNGDYVEEYSSSKRRKDKADDGVSDRWNGGEDDGKGEKKSKALSESKSKRREDVEADDTKRSKSEGKHREYSRKEERDRERKSKEGKSDRLIESEEHRTVKQYSERTDMDVPDWLQSPESESQLDRRLRKRRDTSGDGDKHLEDNGDILDKQLYVSNDIGKDGRAKDEKHKDERYKEKYREDMNCEDKCQDDKLRDDRSASDLANSKSSEKHLRDGKDDVKVRQKKSKVQDSDYERDRDHDRDRDRDRDRERYRERERDRERERFRDPDRDHYRERDRNRDHDHDRDYDSQWDRDRDHDRERDRRYSDRDKDRDHDRDELHDERRSTRYKDSKGRKRSPDDRDDGNDTKSRGTKLHYSDMENKSSTSGRVEVDADRGRSQSRPANLDAAMGSNRRRGSPSLISHGGTDEYRHLKQEDSKHRDPMTEPRSKAASSREVTSFSEVSERGAKYRSMEKSSRADEGHSGEVPIERSSSSKASPMSMMERSPSTSLERRYTSRSGVKRGLDAEETGWSSASVGGREEDNRVGRDLPLEKPFLDGSCQADSVFYNRTGQGNSSLIPQSPGLRAGIGSPSFMGSLEEDHRFNNSGRYKRSGDLNVRRGHANAWRGAPNWPAPHPNGFIPFQPGPPHGGFQAMMPQFPSPSLFGVRPSMEINHSGIPYHIPEAERFNNHLRPIGWQNPMDGSGPAQFPGWDGHSVSFRDEAHMFGGPEWDQNRHPVNGRGWDTSSDVWKGQNGDVDLPSTSVKEDHPLQAPLDVYDGQERQRSQFENGDNDVQVKGFELRSDVLPPAKESSRCSPEIPHKAPDSSKISSEDDDARCCQLYLCKLDISAELAGSALYDQCTSLLNVERSKDLGKDVTMLVNLKNGGRPVQNASLDVLSPSLIPATNASVFQKAMDLYKKQRLQICAIRNANGGMLASTSVPKEEQSSDRVVDEAEEPVLISDAEMVDSDQQKGDAVLTATSHENMEQLVSIQSRELPDHLDSLSPEKPELPSTDSGHMEPGVPKPVLNGDKAEETNTETDQINPMDVVEDSLRSLDDAAEAVGLPADEENSNDINKTEGNSTVYCAREIHAFDDAISGSLNDSPKVSGALIPGSNESGSELKKQSSHLILQLWLMDPQHNQFLLDSGVVILVPVMPRSSRHKSSKHSSRDYSDSEKDSGLKEKEKKSKEEGSVRSSKELGSGDKRKLDAKDTSKEIWISGNGDYIEEYSSSKRRKEKADDGVNDRWNGGEDDGSKGEKKSKASSESKSKRREDIEGDDTKRSKSEGKHRESSRKEERERERKGKEGKSDRFIENEEHRSVKQSTERTDFDVPDRLQSPESESQLERRLRKKRDASGDVDKHLEDNGDILDRRLSASNDTSKDVRARDEKHRDERYKEKYREDINCEDKCQDDRVASDHANSKSCEKHLRDGKDGMKIRQKKSKVQDSDFERDRDHDRERDRDRDRERYRERERDRERDIGRDRERERYRDLDRDHYRERDRNRDHDNDRDYDSQWDRDRERDRRYSDRDKDRDRERDELHDERRSARNKDSKGRKRSPDDRDDGNDTKSRGSKLQYSDMENKSASGRLEVDADRGRSQSRPTNLDAAMGSNRRRASPSSSSHGGTNEYRHLKQEDSNYRDPMTEQRSKAASSREVTSFSETSERGAKYRSMEKSSRADEDHSGELPIERSSSLKASPMSMMEKSPSTSLERRHTCRSVRRGLDTEETGWSGASAGGREEDNRLSRDLPPEKPLMDGSCQADSVFYNRAQGNSSLISQPPGLRAGIGSPSFMGSLEEDNRFNNSGRYKRSGDLNVRRGHANAWRVAPNWPAPVPNSFIPFQPGPPHGAFQAMMPQFPSPSLFGGRPSMEINHSGIPYHIPDAERFNNHLRPMGWQNTMDGSGPAHFHGWDGHNIIFRDEAHMFGGPEWDHNRHPVNGRGWDTSSDVWKGQNGDVDLPSTSQEEENPLQASPEDVYDGQELRRSQYENGNNGLQVKGLETRSDDMSPVKESSRLSPMVPHKAPDSSKVSSQDGDAHYCLLYLSKLDISAELAGSDLYGQCMDLLNVEQSKDLAKDVTMLVNSKNDARPVQNASFAVLSPSLIPATNASVFQKAMDLYKKQRLQMGAVLNVNGGILAFASASKEKGKEQSPDHVVDEVEEPVLISDAEMVDSAMLDSDQPEEAVPSVTSDEKMEQLVSVQRREIPDHLDSLSPEKSELPNADFCHINPKVPEPALDGNKAEETDTETEQMNSEDVVEGSLRSLDNTAEAVGLAADGENSNDISKTEGNSSVYCAEERHAFGDAISDSINDFPKESGALIPETNESGSESVILSRIHHSPENTH</sequence>
<feature type="region of interest" description="Disordered" evidence="1">
    <location>
        <begin position="2275"/>
        <end position="2304"/>
    </location>
</feature>
<feature type="compositionally biased region" description="Basic and acidic residues" evidence="1">
    <location>
        <begin position="200"/>
        <end position="217"/>
    </location>
</feature>
<feature type="compositionally biased region" description="Polar residues" evidence="1">
    <location>
        <begin position="1696"/>
        <end position="1708"/>
    </location>
</feature>
<feature type="region of interest" description="Disordered" evidence="1">
    <location>
        <begin position="854"/>
        <end position="877"/>
    </location>
</feature>
<feature type="compositionally biased region" description="Low complexity" evidence="1">
    <location>
        <begin position="539"/>
        <end position="550"/>
    </location>
</feature>
<feature type="compositionally biased region" description="Basic and acidic residues" evidence="1">
    <location>
        <begin position="1401"/>
        <end position="1484"/>
    </location>
</feature>
<dbReference type="PANTHER" id="PTHR34837">
    <property type="entry name" value="OS05G0595500 PROTEIN"/>
    <property type="match status" value="1"/>
</dbReference>
<proteinExistence type="predicted"/>
<evidence type="ECO:0000313" key="2">
    <source>
        <dbReference type="EMBL" id="KAG8476725.1"/>
    </source>
</evidence>
<feature type="region of interest" description="Disordered" evidence="1">
    <location>
        <begin position="1205"/>
        <end position="1791"/>
    </location>
</feature>
<feature type="region of interest" description="Disordered" evidence="1">
    <location>
        <begin position="1"/>
        <end position="593"/>
    </location>
</feature>
<feature type="region of interest" description="Disordered" evidence="1">
    <location>
        <begin position="2356"/>
        <end position="2388"/>
    </location>
</feature>
<feature type="compositionally biased region" description="Basic and acidic residues" evidence="1">
    <location>
        <begin position="84"/>
        <end position="176"/>
    </location>
</feature>